<keyword evidence="5 6" id="KW-0472">Membrane</keyword>
<evidence type="ECO:0000313" key="8">
    <source>
        <dbReference type="Proteomes" id="UP001637996"/>
    </source>
</evidence>
<feature type="transmembrane region" description="Helical" evidence="6">
    <location>
        <begin position="117"/>
        <end position="147"/>
    </location>
</feature>
<feature type="transmembrane region" description="Helical" evidence="6">
    <location>
        <begin position="21"/>
        <end position="39"/>
    </location>
</feature>
<keyword evidence="4 6" id="KW-1133">Transmembrane helix</keyword>
<proteinExistence type="inferred from homology"/>
<organism evidence="7 8">
    <name type="scientific">Anaerococcus martiniensis</name>
    <dbReference type="NCBI Taxonomy" id="3115615"/>
    <lineage>
        <taxon>Bacteria</taxon>
        <taxon>Bacillati</taxon>
        <taxon>Bacillota</taxon>
        <taxon>Tissierellia</taxon>
        <taxon>Tissierellales</taxon>
        <taxon>Peptoniphilaceae</taxon>
        <taxon>Anaerococcus</taxon>
    </lineage>
</organism>
<dbReference type="EMBL" id="JBGMEI010000002">
    <property type="protein sequence ID" value="MFO3665011.1"/>
    <property type="molecule type" value="Genomic_DNA"/>
</dbReference>
<evidence type="ECO:0000256" key="3">
    <source>
        <dbReference type="ARBA" id="ARBA00022692"/>
    </source>
</evidence>
<keyword evidence="3 6" id="KW-0812">Transmembrane</keyword>
<feature type="transmembrane region" description="Helical" evidence="6">
    <location>
        <begin position="82"/>
        <end position="105"/>
    </location>
</feature>
<name>A0ABW9M8E9_9FIRM</name>
<gene>
    <name evidence="7" type="ORF">ACCQ41_01895</name>
</gene>
<feature type="transmembrane region" description="Helical" evidence="6">
    <location>
        <begin position="45"/>
        <end position="70"/>
    </location>
</feature>
<dbReference type="Proteomes" id="UP001637996">
    <property type="component" value="Unassembled WGS sequence"/>
</dbReference>
<keyword evidence="8" id="KW-1185">Reference proteome</keyword>
<evidence type="ECO:0000256" key="6">
    <source>
        <dbReference type="SAM" id="Phobius"/>
    </source>
</evidence>
<dbReference type="Pfam" id="PF01594">
    <property type="entry name" value="AI-2E_transport"/>
    <property type="match status" value="1"/>
</dbReference>
<evidence type="ECO:0000256" key="5">
    <source>
        <dbReference type="ARBA" id="ARBA00023136"/>
    </source>
</evidence>
<comment type="similarity">
    <text evidence="2">Belongs to the autoinducer-2 exporter (AI-2E) (TC 2.A.86) family.</text>
</comment>
<protein>
    <submittedName>
        <fullName evidence="7">AI-2E family transporter</fullName>
    </submittedName>
</protein>
<comment type="subcellular location">
    <subcellularLocation>
        <location evidence="1">Membrane</location>
        <topology evidence="1">Multi-pass membrane protein</topology>
    </subcellularLocation>
</comment>
<dbReference type="RefSeq" id="WP_410030744.1">
    <property type="nucleotide sequence ID" value="NZ_JBGMEI010000002.1"/>
</dbReference>
<reference evidence="7 8" key="1">
    <citation type="journal article" date="2025" name="Anaerobe">
        <title>Description of Anaerococcus kampingiae sp. nov., Anaerococcus groningensis sp. nov., Anaerococcus martiniensis sp. nov., and Anaerococcus cruorum sp. nov., isolated from human clinical specimens.</title>
        <authorList>
            <person name="Boiten K.E."/>
            <person name="Meijer J."/>
            <person name="van Wezel E.M."/>
            <person name="Veloo A.C.M."/>
        </authorList>
    </citation>
    <scope>NUCLEOTIDE SEQUENCE [LARGE SCALE GENOMIC DNA]</scope>
    <source>
        <strain evidence="7 8">ENR0831</strain>
    </source>
</reference>
<sequence length="155" mass="16746">MDMLKEFLRKTGIGLKEFLKASIVSAAISFIILLIGLKIGDVPYYGLAAIFIAIVDLLPVLGSGIILIPWSIITYFMGNPHLALILIIVFVITFLIKQLLLPLLLGKSIGLKPLYTIIITLISMIVLTPAIGAIVGSVISIIIAVIIDMKKSGEF</sequence>
<evidence type="ECO:0000256" key="1">
    <source>
        <dbReference type="ARBA" id="ARBA00004141"/>
    </source>
</evidence>
<evidence type="ECO:0000256" key="2">
    <source>
        <dbReference type="ARBA" id="ARBA00009773"/>
    </source>
</evidence>
<evidence type="ECO:0000256" key="4">
    <source>
        <dbReference type="ARBA" id="ARBA00022989"/>
    </source>
</evidence>
<accession>A0ABW9M8E9</accession>
<dbReference type="InterPro" id="IPR002549">
    <property type="entry name" value="AI-2E-like"/>
</dbReference>
<comment type="caution">
    <text evidence="7">The sequence shown here is derived from an EMBL/GenBank/DDBJ whole genome shotgun (WGS) entry which is preliminary data.</text>
</comment>
<evidence type="ECO:0000313" key="7">
    <source>
        <dbReference type="EMBL" id="MFO3665011.1"/>
    </source>
</evidence>